<dbReference type="RefSeq" id="WP_007175379.1">
    <property type="nucleotide sequence ID" value="NZ_GG704784.1"/>
</dbReference>
<name>D1PT90_9BACT</name>
<evidence type="ECO:0000256" key="1">
    <source>
        <dbReference type="SAM" id="SignalP"/>
    </source>
</evidence>
<accession>D1PT90</accession>
<protein>
    <submittedName>
        <fullName evidence="2">Uncharacterized protein</fullName>
    </submittedName>
</protein>
<dbReference type="AlphaFoldDB" id="D1PT90"/>
<evidence type="ECO:0000313" key="2">
    <source>
        <dbReference type="EMBL" id="EFA45392.1"/>
    </source>
</evidence>
<reference evidence="2 3" key="1">
    <citation type="submission" date="2009-10" db="EMBL/GenBank/DDBJ databases">
        <authorList>
            <person name="Qin X."/>
            <person name="Bachman B."/>
            <person name="Battles P."/>
            <person name="Bell A."/>
            <person name="Bess C."/>
            <person name="Bickham C."/>
            <person name="Chaboub L."/>
            <person name="Chen D."/>
            <person name="Coyle M."/>
            <person name="Deiros D.R."/>
            <person name="Dinh H."/>
            <person name="Forbes L."/>
            <person name="Fowler G."/>
            <person name="Francisco L."/>
            <person name="Fu Q."/>
            <person name="Gubbala S."/>
            <person name="Hale W."/>
            <person name="Han Y."/>
            <person name="Hemphill L."/>
            <person name="Highlander S.K."/>
            <person name="Hirani K."/>
            <person name="Hogues M."/>
            <person name="Jackson L."/>
            <person name="Jakkamsetti A."/>
            <person name="Javaid M."/>
            <person name="Jiang H."/>
            <person name="Korchina V."/>
            <person name="Kovar C."/>
            <person name="Lara F."/>
            <person name="Lee S."/>
            <person name="Mata R."/>
            <person name="Mathew T."/>
            <person name="Moen C."/>
            <person name="Morales K."/>
            <person name="Munidasa M."/>
            <person name="Nazareth L."/>
            <person name="Ngo R."/>
            <person name="Nguyen L."/>
            <person name="Okwuonu G."/>
            <person name="Ongeri F."/>
            <person name="Patil S."/>
            <person name="Petrosino J."/>
            <person name="Pham C."/>
            <person name="Pham P."/>
            <person name="Pu L.-L."/>
            <person name="Puazo M."/>
            <person name="Raj R."/>
            <person name="Reid J."/>
            <person name="Rouhana J."/>
            <person name="Saada N."/>
            <person name="Shang Y."/>
            <person name="Simmons D."/>
            <person name="Thornton R."/>
            <person name="Warren J."/>
            <person name="Weissenberger G."/>
            <person name="Zhang J."/>
            <person name="Zhang L."/>
            <person name="Zhou C."/>
            <person name="Zhu D."/>
            <person name="Muzny D."/>
            <person name="Worley K."/>
            <person name="Gibbs R."/>
        </authorList>
    </citation>
    <scope>NUCLEOTIDE SEQUENCE [LARGE SCALE GENOMIC DNA]</scope>
    <source>
        <strain evidence="2 3">DSM 17361</strain>
    </source>
</reference>
<feature type="chain" id="PRO_5003026583" evidence="1">
    <location>
        <begin position="22"/>
        <end position="140"/>
    </location>
</feature>
<comment type="caution">
    <text evidence="2">The sequence shown here is derived from an EMBL/GenBank/DDBJ whole genome shotgun (WGS) entry which is preliminary data.</text>
</comment>
<keyword evidence="3" id="KW-1185">Reference proteome</keyword>
<sequence>MKRLVLIAIAWLMCMSTYAQAYEVDFSVDQEKTTVSYKIKNNTKDYLFVFKGFFSNLRSCCMVFYALPNGETGFADIDVIPDKKRVKVIEPGETYQFQFELSSYRKKYHVTKLEGVFDFLYRESANDDLAPVRMKKVITL</sequence>
<keyword evidence="1" id="KW-0732">Signal</keyword>
<dbReference type="EMBL" id="ACKS01000011">
    <property type="protein sequence ID" value="EFA45392.1"/>
    <property type="molecule type" value="Genomic_DNA"/>
</dbReference>
<dbReference type="HOGENOM" id="CLU_1833384_0_0_10"/>
<dbReference type="Proteomes" id="UP000003160">
    <property type="component" value="Unassembled WGS sequence"/>
</dbReference>
<gene>
    <name evidence="2" type="ORF">HMPREF0645_0175</name>
</gene>
<evidence type="ECO:0000313" key="3">
    <source>
        <dbReference type="Proteomes" id="UP000003160"/>
    </source>
</evidence>
<proteinExistence type="predicted"/>
<organism evidence="2 3">
    <name type="scientific">Hallella bergensis DSM 17361</name>
    <dbReference type="NCBI Taxonomy" id="585502"/>
    <lineage>
        <taxon>Bacteria</taxon>
        <taxon>Pseudomonadati</taxon>
        <taxon>Bacteroidota</taxon>
        <taxon>Bacteroidia</taxon>
        <taxon>Bacteroidales</taxon>
        <taxon>Prevotellaceae</taxon>
        <taxon>Hallella</taxon>
    </lineage>
</organism>
<dbReference type="OrthoDB" id="1440774at2"/>
<feature type="signal peptide" evidence="1">
    <location>
        <begin position="1"/>
        <end position="21"/>
    </location>
</feature>